<feature type="region of interest" description="Disordered" evidence="17">
    <location>
        <begin position="1693"/>
        <end position="1725"/>
    </location>
</feature>
<evidence type="ECO:0000256" key="16">
    <source>
        <dbReference type="SAM" id="Coils"/>
    </source>
</evidence>
<keyword evidence="14 15" id="KW-0424">Laminin EGF-like domain</keyword>
<evidence type="ECO:0000256" key="15">
    <source>
        <dbReference type="PROSITE-ProRule" id="PRU00460"/>
    </source>
</evidence>
<dbReference type="SUPFAM" id="SSF57196">
    <property type="entry name" value="EGF/Laminin"/>
    <property type="match status" value="12"/>
</dbReference>
<keyword evidence="5" id="KW-0272">Extracellular matrix</keyword>
<keyword evidence="22" id="KW-1185">Reference proteome</keyword>
<feature type="chain" id="PRO_5037033412" evidence="18">
    <location>
        <begin position="26"/>
        <end position="1790"/>
    </location>
</feature>
<dbReference type="WBParaSite" id="PSU_v2.g9867.t1">
    <property type="protein sequence ID" value="PSU_v2.g9867.t1"/>
    <property type="gene ID" value="PSU_v2.g9867"/>
</dbReference>
<dbReference type="Gene3D" id="2.10.25.10">
    <property type="entry name" value="Laminin"/>
    <property type="match status" value="8"/>
</dbReference>
<dbReference type="Gene3D" id="2.60.120.260">
    <property type="entry name" value="Galactose-binding domain-like"/>
    <property type="match status" value="2"/>
</dbReference>
<dbReference type="GO" id="GO:0005608">
    <property type="term" value="C:laminin-3 complex"/>
    <property type="evidence" value="ECO:0007669"/>
    <property type="project" value="UniProtKB-ARBA"/>
</dbReference>
<evidence type="ECO:0000313" key="23">
    <source>
        <dbReference type="WBParaSite" id="PSU_v2.g9867.t1"/>
    </source>
</evidence>
<dbReference type="FunFam" id="2.10.25.10:FF:000011">
    <property type="entry name" value="Cadherin EGF LAG seven-pass G-type receptor"/>
    <property type="match status" value="2"/>
</dbReference>
<dbReference type="Proteomes" id="UP000887577">
    <property type="component" value="Unplaced"/>
</dbReference>
<dbReference type="Pfam" id="PF00053">
    <property type="entry name" value="EGF_laminin"/>
    <property type="match status" value="11"/>
</dbReference>
<feature type="domain" description="Laminin EGF-like" evidence="19">
    <location>
        <begin position="409"/>
        <end position="468"/>
    </location>
</feature>
<keyword evidence="8" id="KW-0084">Basement membrane</keyword>
<dbReference type="PROSITE" id="PS51116">
    <property type="entry name" value="LAMININ_IVB"/>
    <property type="match status" value="1"/>
</dbReference>
<evidence type="ECO:0000256" key="14">
    <source>
        <dbReference type="ARBA" id="ARBA00023292"/>
    </source>
</evidence>
<feature type="coiled-coil region" evidence="16">
    <location>
        <begin position="1448"/>
        <end position="1517"/>
    </location>
</feature>
<dbReference type="InterPro" id="IPR008211">
    <property type="entry name" value="Laminin_N"/>
</dbReference>
<feature type="coiled-coil region" evidence="16">
    <location>
        <begin position="1193"/>
        <end position="1220"/>
    </location>
</feature>
<dbReference type="PANTHER" id="PTHR10574">
    <property type="entry name" value="NETRIN/LAMININ-RELATED"/>
    <property type="match status" value="1"/>
</dbReference>
<feature type="domain" description="Laminin EGF-like" evidence="19">
    <location>
        <begin position="469"/>
        <end position="519"/>
    </location>
</feature>
<dbReference type="CDD" id="cd06503">
    <property type="entry name" value="ATP-synt_Fo_b"/>
    <property type="match status" value="1"/>
</dbReference>
<dbReference type="Pfam" id="PF24973">
    <property type="entry name" value="EGF_LMN_ATRN"/>
    <property type="match status" value="2"/>
</dbReference>
<evidence type="ECO:0000256" key="4">
    <source>
        <dbReference type="ARBA" id="ARBA00022525"/>
    </source>
</evidence>
<dbReference type="Pfam" id="PF21199">
    <property type="entry name" value="LAMININ_IV_B"/>
    <property type="match status" value="1"/>
</dbReference>
<evidence type="ECO:0000256" key="13">
    <source>
        <dbReference type="ARBA" id="ARBA00023273"/>
    </source>
</evidence>
<feature type="disulfide bond" evidence="15">
    <location>
        <begin position="777"/>
        <end position="794"/>
    </location>
</feature>
<reference evidence="23" key="1">
    <citation type="submission" date="2022-11" db="UniProtKB">
        <authorList>
            <consortium name="WormBaseParasite"/>
        </authorList>
    </citation>
    <scope>IDENTIFICATION</scope>
</reference>
<keyword evidence="7" id="KW-0677">Repeat</keyword>
<evidence type="ECO:0000256" key="11">
    <source>
        <dbReference type="ARBA" id="ARBA00023157"/>
    </source>
</evidence>
<dbReference type="GO" id="GO:0009888">
    <property type="term" value="P:tissue development"/>
    <property type="evidence" value="ECO:0007669"/>
    <property type="project" value="TreeGrafter"/>
</dbReference>
<dbReference type="FunFam" id="2.60.120.260:FF:000010">
    <property type="entry name" value="Laminin subunit beta 1"/>
    <property type="match status" value="1"/>
</dbReference>
<dbReference type="PROSITE" id="PS50027">
    <property type="entry name" value="EGF_LAM_2"/>
    <property type="match status" value="9"/>
</dbReference>
<feature type="domain" description="Laminin N-terminal" evidence="21">
    <location>
        <begin position="36"/>
        <end position="277"/>
    </location>
</feature>
<keyword evidence="12" id="KW-0325">Glycoprotein</keyword>
<dbReference type="Pfam" id="PF00055">
    <property type="entry name" value="Laminin_N"/>
    <property type="match status" value="1"/>
</dbReference>
<feature type="signal peptide" evidence="18">
    <location>
        <begin position="1"/>
        <end position="25"/>
    </location>
</feature>
<evidence type="ECO:0000259" key="21">
    <source>
        <dbReference type="PROSITE" id="PS51117"/>
    </source>
</evidence>
<evidence type="ECO:0000259" key="20">
    <source>
        <dbReference type="PROSITE" id="PS51116"/>
    </source>
</evidence>
<comment type="subcellular location">
    <subcellularLocation>
        <location evidence="3">Cell projection</location>
    </subcellularLocation>
    <subcellularLocation>
        <location evidence="2">Secreted</location>
        <location evidence="2">Extracellular space</location>
        <location evidence="2">Extracellular matrix</location>
        <location evidence="2">Basement membrane</location>
    </subcellularLocation>
</comment>
<feature type="disulfide bond" evidence="15">
    <location>
        <begin position="825"/>
        <end position="842"/>
    </location>
</feature>
<feature type="disulfide bond" evidence="15">
    <location>
        <begin position="491"/>
        <end position="500"/>
    </location>
</feature>
<dbReference type="FunFam" id="2.10.25.10:FF:000135">
    <property type="entry name" value="Laminin subunit beta 4"/>
    <property type="match status" value="1"/>
</dbReference>
<dbReference type="FunFam" id="2.10.25.10:FF:000138">
    <property type="entry name" value="Laminin subunit beta 1"/>
    <property type="match status" value="1"/>
</dbReference>
<dbReference type="GO" id="GO:0042995">
    <property type="term" value="C:cell projection"/>
    <property type="evidence" value="ECO:0007669"/>
    <property type="project" value="UniProtKB-SubCell"/>
</dbReference>
<feature type="domain" description="Laminin IV type B" evidence="20">
    <location>
        <begin position="559"/>
        <end position="769"/>
    </location>
</feature>
<feature type="disulfide bond" evidence="15">
    <location>
        <begin position="1007"/>
        <end position="1016"/>
    </location>
</feature>
<proteinExistence type="predicted"/>
<dbReference type="GO" id="GO:0007155">
    <property type="term" value="P:cell adhesion"/>
    <property type="evidence" value="ECO:0007669"/>
    <property type="project" value="UniProtKB-KW"/>
</dbReference>
<evidence type="ECO:0000256" key="7">
    <source>
        <dbReference type="ARBA" id="ARBA00022737"/>
    </source>
</evidence>
<feature type="disulfide bond" evidence="15">
    <location>
        <begin position="376"/>
        <end position="385"/>
    </location>
</feature>
<comment type="caution">
    <text evidence="15">Lacks conserved residue(s) required for the propagation of feature annotation.</text>
</comment>
<dbReference type="PROSITE" id="PS01248">
    <property type="entry name" value="EGF_LAM_1"/>
    <property type="match status" value="6"/>
</dbReference>
<feature type="disulfide bond" evidence="15">
    <location>
        <begin position="889"/>
        <end position="898"/>
    </location>
</feature>
<evidence type="ECO:0000256" key="12">
    <source>
        <dbReference type="ARBA" id="ARBA00023180"/>
    </source>
</evidence>
<feature type="domain" description="Laminin EGF-like" evidence="19">
    <location>
        <begin position="775"/>
        <end position="822"/>
    </location>
</feature>
<evidence type="ECO:0000256" key="6">
    <source>
        <dbReference type="ARBA" id="ARBA00022729"/>
    </source>
</evidence>
<feature type="domain" description="Laminin EGF-like" evidence="19">
    <location>
        <begin position="983"/>
        <end position="1034"/>
    </location>
</feature>
<dbReference type="SMART" id="SM00181">
    <property type="entry name" value="EGF"/>
    <property type="match status" value="10"/>
</dbReference>
<dbReference type="FunFam" id="2.10.25.10:FF:000224">
    <property type="entry name" value="Usherin"/>
    <property type="match status" value="1"/>
</dbReference>
<evidence type="ECO:0000256" key="17">
    <source>
        <dbReference type="SAM" id="MobiDB-lite"/>
    </source>
</evidence>
<dbReference type="FunFam" id="2.10.25.10:FF:000333">
    <property type="entry name" value="netrin-4 isoform X2"/>
    <property type="match status" value="1"/>
</dbReference>
<comment type="function">
    <text evidence="1">Binding to cells via a high affinity receptor, laminin is thought to mediate the attachment, migration and organization of cells into tissues during embryonic development by interacting with other extracellular matrix components.</text>
</comment>
<evidence type="ECO:0000256" key="9">
    <source>
        <dbReference type="ARBA" id="ARBA00022889"/>
    </source>
</evidence>
<feature type="domain" description="Laminin EGF-like" evidence="19">
    <location>
        <begin position="346"/>
        <end position="408"/>
    </location>
</feature>
<evidence type="ECO:0000256" key="3">
    <source>
        <dbReference type="ARBA" id="ARBA00004316"/>
    </source>
</evidence>
<dbReference type="FunFam" id="2.10.25.10:FF:000065">
    <property type="entry name" value="Laminin subunit beta 1"/>
    <property type="match status" value="1"/>
</dbReference>
<dbReference type="GO" id="GO:0048468">
    <property type="term" value="P:cell development"/>
    <property type="evidence" value="ECO:0007669"/>
    <property type="project" value="UniProtKB-ARBA"/>
</dbReference>
<sequence length="1790" mass="198889">MASFKHCLWAFLVLIAFNNLRPLNAEEAAEEEDQCYDRSCYPATGNLVIGRKYKLFATSTCGLAKKDRYCIVSHLEDKTKCFYCDSRQPWMPNREPNRFSHKIENVVTENYNDRTKNWWQSENGVQNVSIRLDLEAEFHFTHLIMTFRSFRPAAMIIERSSDFGKTWSVYRYFAYDCATTFPDIPEGPPKKHNDVICTRKYSDVAPSTGGEIVYKVISPHIPTENPYADEIANLLKVTNIRINFTKLHTLGDDLLDYRPEIDEKYYYALYELVVRGSCSCYGHAQRCIPIEGDGVGYSGMQQDMVHGRCECTHNTKGLNCEQCQDFFNDLPWRPAIGEESNECRRCECNGHASRCHFDQAVYNASGFVSGGVCDDCAHNTQGKNCEQCKPYFYRDPLRQLYDPYVCRPCECDNRGSLNDGICEGEEDPTRKLVAGKCYCKANVDGNNCDRCKNGFWDLKADDPDGCKKCSCNLLGTWNNEGCNKNDGTCLCKRLVTGENCDQCLPEHYGLSEDPEGCKPCECSPGGSLDNQCDILTGACKCRPHFTGRKCDTTDSSYYCPNIDHLTYEAEKSEINNADIETREGTLETRTWTGEGFVRVKEGSNISFVVENIPKSGLYNLVIRYELDGSESWENININIVRPGDPKSDGPCANIQAADDFVIARFHAGFKYTEVNNPICLEKDVRYEIRVSMEKKRFSGQDYTATALIDSLVIVMPTDSIQIFQGPNGQRRRQEYDAYQCRHSALHLLPYDRLSPQCQQLICAVAGDIFEKGYECECDPTGSKSGICNPKAGQCECKPNVVGRRCDQCAVGTYGFGPNGCSACDCDSVGSLSNNCNKQSGQCECRDRGITGRQCNECQPGFWSFPDCHTCQCNGHASICDQKTGACIDCRNLTDGNLCDRCKPGYYGDPRLGVNRPCKPCPCPGGPGSGKQHADTCYIQPSHDFQSNDIICNCKAGYTAERCDACAINYWGNPQDIGGSCEPCECNGNIDRSTEGSCDAKTGECLKCLYNTEGARCENCVDGYFGDAQIRNCQRCVCNHLGTDESQGSCDKVSGQCPCFPNVIGMRCDECAPLHFNLSSGAGCASCACDPSGVVTDADGNPRLECNHIDGQCHCKDGRGGRTCSECQDLFWGDPVNGECKRCECDAYGAATAQCHRDNGTCICRPGSGGPLCNQCARGYTGNWPQCQACGECFDNWDKILQKLKEKLDDLIRRANSIEDKGISSQFDSEFEEMEAVLDDVRSQLDAVNISNADIDSLKKAMESLNNEVAKSRELIEEKSKRLTDVSISVDVAAENVKTLNETAQQLTKLADELNKNATEIRSSDVQGASEIIKGAVEISSQAERTISEEINKLSKAEDERIKTVELLKEHEKDFEAQYTENSDALQKISGMLSQIDKELPSLNKDVCGAESAPCDALCGGPGSRCSHCGGNSCGTGSITKAQQALDFAKEADNKIEAKQKEAEELLKRVRSASPDAQSAKEEAEAAHKTVLAAAEEANRTRNEIQQELQNIEEFLNAQHTQPKEIYELADQVIKITIPYEEKEIKELAEKIRQKVAETKDTDRILAETSGNKTMANELQRSAEDASKRAFEIRNVTLAIREAIKKTEDAQNSAQSKLDETQQRIANARTSLVNSDDQIVQLEERAKNATELVQKLQNVTDNLKAEYIKITSSSKAAGNSATSASDIATELEERQKELDTKYSSVKTQVEERENGNDERKERAQKLRKQTTKLLTRIKLHNDDIESLEKSADTLEIELADYQSKLDALSDEIDLISKKLTQRADYHATCDA</sequence>
<dbReference type="FunFam" id="2.170.300.10:FF:000001">
    <property type="entry name" value="Laminin subunit beta-1"/>
    <property type="match status" value="1"/>
</dbReference>
<dbReference type="FunFam" id="2.10.25.10:FF:000105">
    <property type="entry name" value="laminin subunit gamma-1"/>
    <property type="match status" value="1"/>
</dbReference>
<feature type="domain" description="Laminin EGF-like" evidence="19">
    <location>
        <begin position="870"/>
        <end position="919"/>
    </location>
</feature>
<feature type="disulfide bond" evidence="15">
    <location>
        <begin position="1144"/>
        <end position="1161"/>
    </location>
</feature>
<keyword evidence="4" id="KW-0964">Secreted</keyword>
<feature type="disulfide bond" evidence="15">
    <location>
        <begin position="796"/>
        <end position="805"/>
    </location>
</feature>
<dbReference type="FunFam" id="2.170.300.10:FF:000004">
    <property type="entry name" value="Laminin subunit beta 1"/>
    <property type="match status" value="1"/>
</dbReference>
<feature type="domain" description="Laminin EGF-like" evidence="19">
    <location>
        <begin position="823"/>
        <end position="869"/>
    </location>
</feature>
<evidence type="ECO:0000256" key="5">
    <source>
        <dbReference type="ARBA" id="ARBA00022530"/>
    </source>
</evidence>
<evidence type="ECO:0000256" key="10">
    <source>
        <dbReference type="ARBA" id="ARBA00023054"/>
    </source>
</evidence>
<organism evidence="22 23">
    <name type="scientific">Panagrolaimus superbus</name>
    <dbReference type="NCBI Taxonomy" id="310955"/>
    <lineage>
        <taxon>Eukaryota</taxon>
        <taxon>Metazoa</taxon>
        <taxon>Ecdysozoa</taxon>
        <taxon>Nematoda</taxon>
        <taxon>Chromadorea</taxon>
        <taxon>Rhabditida</taxon>
        <taxon>Tylenchina</taxon>
        <taxon>Panagrolaimomorpha</taxon>
        <taxon>Panagrolaimoidea</taxon>
        <taxon>Panagrolaimidae</taxon>
        <taxon>Panagrolaimus</taxon>
    </lineage>
</organism>
<dbReference type="PANTHER" id="PTHR10574:SF375">
    <property type="entry name" value="LAMININ SUBUNIT BETA-1"/>
    <property type="match status" value="1"/>
</dbReference>
<dbReference type="InterPro" id="IPR050440">
    <property type="entry name" value="Laminin/Netrin_ECM"/>
</dbReference>
<dbReference type="FunFam" id="2.10.25.10:FF:000090">
    <property type="entry name" value="laminin subunit alpha"/>
    <property type="match status" value="1"/>
</dbReference>
<dbReference type="CDD" id="cd00055">
    <property type="entry name" value="EGF_Lam"/>
    <property type="match status" value="12"/>
</dbReference>
<dbReference type="InterPro" id="IPR002049">
    <property type="entry name" value="LE_dom"/>
</dbReference>
<dbReference type="GO" id="GO:0009887">
    <property type="term" value="P:animal organ morphogenesis"/>
    <property type="evidence" value="ECO:0007669"/>
    <property type="project" value="TreeGrafter"/>
</dbReference>
<feature type="disulfide bond" evidence="15">
    <location>
        <begin position="503"/>
        <end position="517"/>
    </location>
</feature>
<keyword evidence="9" id="KW-0130">Cell adhesion</keyword>
<feature type="compositionally biased region" description="Basic and acidic residues" evidence="17">
    <location>
        <begin position="1707"/>
        <end position="1723"/>
    </location>
</feature>
<dbReference type="SMART" id="SM00180">
    <property type="entry name" value="EGF_Lam"/>
    <property type="match status" value="13"/>
</dbReference>
<feature type="disulfide bond" evidence="15">
    <location>
        <begin position="1058"/>
        <end position="1067"/>
    </location>
</feature>
<dbReference type="FunFam" id="2.10.25.10:FF:000130">
    <property type="entry name" value="Laminin subunit beta 1"/>
    <property type="match status" value="1"/>
</dbReference>
<feature type="disulfide bond" evidence="15">
    <location>
        <begin position="823"/>
        <end position="835"/>
    </location>
</feature>
<evidence type="ECO:0000256" key="1">
    <source>
        <dbReference type="ARBA" id="ARBA00002418"/>
    </source>
</evidence>
<feature type="disulfide bond" evidence="15">
    <location>
        <begin position="775"/>
        <end position="787"/>
    </location>
</feature>
<feature type="domain" description="Laminin EGF-like" evidence="19">
    <location>
        <begin position="1035"/>
        <end position="1090"/>
    </location>
</feature>
<evidence type="ECO:0000259" key="19">
    <source>
        <dbReference type="PROSITE" id="PS50027"/>
    </source>
</evidence>
<dbReference type="SMART" id="SM00136">
    <property type="entry name" value="LamNT"/>
    <property type="match status" value="1"/>
</dbReference>
<evidence type="ECO:0000313" key="22">
    <source>
        <dbReference type="Proteomes" id="UP000887577"/>
    </source>
</evidence>
<dbReference type="PROSITE" id="PS51117">
    <property type="entry name" value="LAMININ_NTER"/>
    <property type="match status" value="1"/>
</dbReference>
<dbReference type="PRINTS" id="PR00011">
    <property type="entry name" value="EGFLAMININ"/>
</dbReference>
<dbReference type="FunFam" id="2.10.25.10:FF:000280">
    <property type="entry name" value="Laminin subunit beta 4"/>
    <property type="match status" value="1"/>
</dbReference>
<dbReference type="InterPro" id="IPR056863">
    <property type="entry name" value="LMN_ATRN_NET-like_EGF"/>
</dbReference>
<evidence type="ECO:0000256" key="18">
    <source>
        <dbReference type="SAM" id="SignalP"/>
    </source>
</evidence>
<evidence type="ECO:0000256" key="2">
    <source>
        <dbReference type="ARBA" id="ARBA00004302"/>
    </source>
</evidence>
<accession>A0A914ZC17</accession>
<feature type="domain" description="Laminin EGF-like" evidence="19">
    <location>
        <begin position="1142"/>
        <end position="1188"/>
    </location>
</feature>
<dbReference type="InterPro" id="IPR000742">
    <property type="entry name" value="EGF"/>
</dbReference>
<feature type="disulfide bond" evidence="15">
    <location>
        <begin position="1142"/>
        <end position="1154"/>
    </location>
</feature>
<feature type="disulfide bond" evidence="15">
    <location>
        <begin position="439"/>
        <end position="448"/>
    </location>
</feature>
<feature type="coiled-coil region" evidence="16">
    <location>
        <begin position="1247"/>
        <end position="1373"/>
    </location>
</feature>
<keyword evidence="10 16" id="KW-0175">Coiled coil</keyword>
<dbReference type="Gene3D" id="2.170.300.10">
    <property type="entry name" value="Tie2 ligand-binding domain superfamily"/>
    <property type="match status" value="3"/>
</dbReference>
<dbReference type="SUPFAM" id="SSF57997">
    <property type="entry name" value="Tropomyosin"/>
    <property type="match status" value="1"/>
</dbReference>
<protein>
    <submittedName>
        <fullName evidence="23">Laminin subunit beta-1</fullName>
    </submittedName>
</protein>
<evidence type="ECO:0000256" key="8">
    <source>
        <dbReference type="ARBA" id="ARBA00022869"/>
    </source>
</evidence>
<dbReference type="InterPro" id="IPR013015">
    <property type="entry name" value="Laminin_IV_B"/>
</dbReference>
<keyword evidence="11 15" id="KW-1015">Disulfide bond</keyword>
<feature type="disulfide bond" evidence="15">
    <location>
        <begin position="1163"/>
        <end position="1172"/>
    </location>
</feature>
<keyword evidence="6 18" id="KW-0732">Signal</keyword>
<name>A0A914ZC17_9BILA</name>
<keyword evidence="13" id="KW-0966">Cell projection</keyword>